<evidence type="ECO:0000313" key="2">
    <source>
        <dbReference type="EMBL" id="CDW81444.1"/>
    </source>
</evidence>
<dbReference type="OMA" id="MEMSEEM"/>
<gene>
    <name evidence="2" type="primary">Contig9289.g9929</name>
    <name evidence="2" type="ORF">STYLEM_10460</name>
</gene>
<dbReference type="Pfam" id="PF03357">
    <property type="entry name" value="Snf7"/>
    <property type="match status" value="1"/>
</dbReference>
<feature type="region of interest" description="Disordered" evidence="1">
    <location>
        <begin position="176"/>
        <end position="201"/>
    </location>
</feature>
<evidence type="ECO:0000256" key="1">
    <source>
        <dbReference type="SAM" id="MobiDB-lite"/>
    </source>
</evidence>
<evidence type="ECO:0000313" key="3">
    <source>
        <dbReference type="Proteomes" id="UP000039865"/>
    </source>
</evidence>
<dbReference type="FunCoup" id="A0A078AGV1">
    <property type="interactions" value="515"/>
</dbReference>
<dbReference type="OrthoDB" id="437544at2759"/>
<dbReference type="GO" id="GO:0007034">
    <property type="term" value="P:vacuolar transport"/>
    <property type="evidence" value="ECO:0007669"/>
    <property type="project" value="InterPro"/>
</dbReference>
<accession>A0A078AGV1</accession>
<sequence length="212" mass="24379">MKQNKRLIERAARKIDRERVKMEGQEKKHKQEITKLAKQGQHAAAKILSKDIVRIRSQVNQYYMMNSQLKAMSMKMSTMSSYQEIVKSLAGSSHVLAQMNEQMDIQNIQQVLKTFQKESMKSELQQEAVSILQCDEIFMFIQVNDAMEMGMGDVDEQADDVYNNILDEIGLEYSESDPQRAKGAIPKKRAVEEEKKQDEADDLEARLAALKM</sequence>
<feature type="compositionally biased region" description="Basic and acidic residues" evidence="1">
    <location>
        <begin position="189"/>
        <end position="198"/>
    </location>
</feature>
<dbReference type="InParanoid" id="A0A078AGV1"/>
<dbReference type="AlphaFoldDB" id="A0A078AGV1"/>
<keyword evidence="3" id="KW-1185">Reference proteome</keyword>
<name>A0A078AGV1_STYLE</name>
<dbReference type="EMBL" id="CCKQ01009947">
    <property type="protein sequence ID" value="CDW81444.1"/>
    <property type="molecule type" value="Genomic_DNA"/>
</dbReference>
<dbReference type="InterPro" id="IPR005024">
    <property type="entry name" value="Snf7_fam"/>
</dbReference>
<organism evidence="2 3">
    <name type="scientific">Stylonychia lemnae</name>
    <name type="common">Ciliate</name>
    <dbReference type="NCBI Taxonomy" id="5949"/>
    <lineage>
        <taxon>Eukaryota</taxon>
        <taxon>Sar</taxon>
        <taxon>Alveolata</taxon>
        <taxon>Ciliophora</taxon>
        <taxon>Intramacronucleata</taxon>
        <taxon>Spirotrichea</taxon>
        <taxon>Stichotrichia</taxon>
        <taxon>Sporadotrichida</taxon>
        <taxon>Oxytrichidae</taxon>
        <taxon>Stylonychinae</taxon>
        <taxon>Stylonychia</taxon>
    </lineage>
</organism>
<dbReference type="PANTHER" id="PTHR10476">
    <property type="entry name" value="CHARGED MULTIVESICULAR BODY PROTEIN"/>
    <property type="match status" value="1"/>
</dbReference>
<protein>
    <submittedName>
        <fullName evidence="2">Snf7 family protein</fullName>
    </submittedName>
</protein>
<dbReference type="Gene3D" id="6.10.140.1230">
    <property type="match status" value="1"/>
</dbReference>
<proteinExistence type="predicted"/>
<reference evidence="2 3" key="1">
    <citation type="submission" date="2014-06" db="EMBL/GenBank/DDBJ databases">
        <authorList>
            <person name="Swart Estienne"/>
        </authorList>
    </citation>
    <scope>NUCLEOTIDE SEQUENCE [LARGE SCALE GENOMIC DNA]</scope>
    <source>
        <strain evidence="2 3">130c</strain>
    </source>
</reference>
<dbReference type="Proteomes" id="UP000039865">
    <property type="component" value="Unassembled WGS sequence"/>
</dbReference>